<evidence type="ECO:0000313" key="2">
    <source>
        <dbReference type="Proteomes" id="UP000017174"/>
    </source>
</evidence>
<dbReference type="Proteomes" id="UP000017174">
    <property type="component" value="Unassembled WGS sequence"/>
</dbReference>
<sequence length="54" mass="5864">MHGGAHPHEKTRCVFVMLPNLDDTSQTVPGYMVRARTLFGPSAAGQPRCTKGHT</sequence>
<dbReference type="EMBL" id="AXZG01000010">
    <property type="protein sequence ID" value="ERT67411.1"/>
    <property type="molecule type" value="Genomic_DNA"/>
</dbReference>
<protein>
    <submittedName>
        <fullName evidence="1">Uncharacterized protein</fullName>
    </submittedName>
</protein>
<name>U7V7C0_9MICC</name>
<dbReference type="AlphaFoldDB" id="U7V7C0"/>
<comment type="caution">
    <text evidence="1">The sequence shown here is derived from an EMBL/GenBank/DDBJ whole genome shotgun (WGS) entry which is preliminary data.</text>
</comment>
<gene>
    <name evidence="1" type="ORF">HMPREF0742_00316</name>
</gene>
<evidence type="ECO:0000313" key="1">
    <source>
        <dbReference type="EMBL" id="ERT67411.1"/>
    </source>
</evidence>
<dbReference type="PATRIC" id="fig|888019.4.peg.267"/>
<dbReference type="HOGENOM" id="CLU_3047634_0_0_11"/>
<accession>U7V7C0</accession>
<organism evidence="1 2">
    <name type="scientific">Rothia aeria F0184</name>
    <dbReference type="NCBI Taxonomy" id="888019"/>
    <lineage>
        <taxon>Bacteria</taxon>
        <taxon>Bacillati</taxon>
        <taxon>Actinomycetota</taxon>
        <taxon>Actinomycetes</taxon>
        <taxon>Micrococcales</taxon>
        <taxon>Micrococcaceae</taxon>
        <taxon>Rothia</taxon>
    </lineage>
</organism>
<proteinExistence type="predicted"/>
<reference evidence="1 2" key="1">
    <citation type="submission" date="2013-08" db="EMBL/GenBank/DDBJ databases">
        <authorList>
            <person name="Weinstock G."/>
            <person name="Sodergren E."/>
            <person name="Wylie T."/>
            <person name="Fulton L."/>
            <person name="Fulton R."/>
            <person name="Fronick C."/>
            <person name="O'Laughlin M."/>
            <person name="Godfrey J."/>
            <person name="Miner T."/>
            <person name="Herter B."/>
            <person name="Appelbaum E."/>
            <person name="Cordes M."/>
            <person name="Lek S."/>
            <person name="Wollam A."/>
            <person name="Pepin K.H."/>
            <person name="Palsikar V.B."/>
            <person name="Mitreva M."/>
            <person name="Wilson R.K."/>
        </authorList>
    </citation>
    <scope>NUCLEOTIDE SEQUENCE [LARGE SCALE GENOMIC DNA]</scope>
    <source>
        <strain evidence="1 2">F0184</strain>
    </source>
</reference>